<dbReference type="OMA" id="YLRDFMM"/>
<dbReference type="Pfam" id="PF00566">
    <property type="entry name" value="RabGAP-TBC"/>
    <property type="match status" value="1"/>
</dbReference>
<keyword evidence="6" id="KW-1185">Reference proteome</keyword>
<feature type="region of interest" description="Disordered" evidence="2">
    <location>
        <begin position="168"/>
        <end position="198"/>
    </location>
</feature>
<dbReference type="GO" id="GO:0005789">
    <property type="term" value="C:endoplasmic reticulum membrane"/>
    <property type="evidence" value="ECO:0007669"/>
    <property type="project" value="TreeGrafter"/>
</dbReference>
<dbReference type="AlphaFoldDB" id="A0A1G4M8J2"/>
<dbReference type="InterPro" id="IPR035969">
    <property type="entry name" value="Rab-GAP_TBC_sf"/>
</dbReference>
<dbReference type="OrthoDB" id="206700at2759"/>
<keyword evidence="3" id="KW-0472">Membrane</keyword>
<proteinExistence type="predicted"/>
<evidence type="ECO:0000259" key="4">
    <source>
        <dbReference type="PROSITE" id="PS50086"/>
    </source>
</evidence>
<keyword evidence="1" id="KW-0343">GTPase activation</keyword>
<dbReference type="PANTHER" id="PTHR20913:SF7">
    <property type="entry name" value="RE60063P"/>
    <property type="match status" value="1"/>
</dbReference>
<dbReference type="InterPro" id="IPR045913">
    <property type="entry name" value="TBC20/Gyp8-like"/>
</dbReference>
<dbReference type="SMART" id="SM00164">
    <property type="entry name" value="TBC"/>
    <property type="match status" value="1"/>
</dbReference>
<protein>
    <submittedName>
        <fullName evidence="5">LAFE_0B08768g1_1</fullName>
    </submittedName>
</protein>
<dbReference type="EMBL" id="LT598489">
    <property type="protein sequence ID" value="SCW00069.1"/>
    <property type="molecule type" value="Genomic_DNA"/>
</dbReference>
<accession>A0A1G4M8J2</accession>
<evidence type="ECO:0000313" key="6">
    <source>
        <dbReference type="Proteomes" id="UP000190831"/>
    </source>
</evidence>
<evidence type="ECO:0000256" key="1">
    <source>
        <dbReference type="ARBA" id="ARBA00022468"/>
    </source>
</evidence>
<dbReference type="Gene3D" id="1.10.472.80">
    <property type="entry name" value="Ypt/Rab-GAP domain of gyp1p, domain 3"/>
    <property type="match status" value="1"/>
</dbReference>
<feature type="domain" description="Rab-GAP TBC" evidence="4">
    <location>
        <begin position="67"/>
        <end position="303"/>
    </location>
</feature>
<reference evidence="6" key="1">
    <citation type="submission" date="2016-03" db="EMBL/GenBank/DDBJ databases">
        <authorList>
            <person name="Devillers H."/>
        </authorList>
    </citation>
    <scope>NUCLEOTIDE SEQUENCE [LARGE SCALE GENOMIC DNA]</scope>
</reference>
<dbReference type="InterPro" id="IPR000195">
    <property type="entry name" value="Rab-GAP-TBC_dom"/>
</dbReference>
<dbReference type="GO" id="GO:0006888">
    <property type="term" value="P:endoplasmic reticulum to Golgi vesicle-mediated transport"/>
    <property type="evidence" value="ECO:0007669"/>
    <property type="project" value="TreeGrafter"/>
</dbReference>
<sequence>MSEGLISGYNSFLSSHEFLSDSLFDEKSSVYFKEEERLDLKAQAVSFALREDDLSTLQKLGASRSGFVNHSLRRRAWSKLLNSTMTVDTSLSDNSESLPHKDEHQVSLDVKRTFGSVEDQQTKEFLRQTLESTIVRMLRKYPQLSYYQGYHDVVSVFVLVFTQEGRLDDDQGSSECTSREVSIDGSDDQENLSNSSSSTKLLDDSLLLVDSDALFEAVEVFTLVYLRDFLMSSLAFTIDQLKVIPWIVKKKDEEFYNKFQLAKIDPFFALSSILTIFSHDLKSCCNDDRGIVFQIFDLVISFQSMMVPLIIYSELLLAKKQVLLKKYEENIENFDNDTDLVHGVIQQVMCLDFGIDFWSEVLDYTRVSMENSSWKPTKTVNKYSVLVKNVKQIEEPLLLSQVLSWLSKEMKLNQERSMSEAFNRKGDHKRGIITKWQKLIHGGGFGLVKFSIALGLAAILLKVYIQTIQGDHTFSLASYAGHVKPLKLLGLNQPDRFWIDPLKNLLKAPSRSNFL</sequence>
<organism evidence="5 6">
    <name type="scientific">Lachancea fermentati</name>
    <name type="common">Zygosaccharomyces fermentati</name>
    <dbReference type="NCBI Taxonomy" id="4955"/>
    <lineage>
        <taxon>Eukaryota</taxon>
        <taxon>Fungi</taxon>
        <taxon>Dikarya</taxon>
        <taxon>Ascomycota</taxon>
        <taxon>Saccharomycotina</taxon>
        <taxon>Saccharomycetes</taxon>
        <taxon>Saccharomycetales</taxon>
        <taxon>Saccharomycetaceae</taxon>
        <taxon>Lachancea</taxon>
    </lineage>
</organism>
<dbReference type="SUPFAM" id="SSF47923">
    <property type="entry name" value="Ypt/Rab-GAP domain of gyp1p"/>
    <property type="match status" value="1"/>
</dbReference>
<dbReference type="Gene3D" id="1.10.8.1310">
    <property type="match status" value="1"/>
</dbReference>
<dbReference type="Proteomes" id="UP000190831">
    <property type="component" value="Chromosome B"/>
</dbReference>
<dbReference type="STRING" id="4955.A0A1G4M8J2"/>
<name>A0A1G4M8J2_LACFM</name>
<feature type="transmembrane region" description="Helical" evidence="3">
    <location>
        <begin position="439"/>
        <end position="465"/>
    </location>
</feature>
<keyword evidence="3" id="KW-0812">Transmembrane</keyword>
<evidence type="ECO:0000256" key="2">
    <source>
        <dbReference type="SAM" id="MobiDB-lite"/>
    </source>
</evidence>
<dbReference type="GO" id="GO:0005096">
    <property type="term" value="F:GTPase activator activity"/>
    <property type="evidence" value="ECO:0007669"/>
    <property type="project" value="UniProtKB-KW"/>
</dbReference>
<dbReference type="PANTHER" id="PTHR20913">
    <property type="entry name" value="TBC1 DOMAIN FAMILY MEMBER 20/GTPASE"/>
    <property type="match status" value="1"/>
</dbReference>
<dbReference type="FunFam" id="1.10.8.1310:FF:000005">
    <property type="entry name" value="GTPase-activating protein gyp10"/>
    <property type="match status" value="1"/>
</dbReference>
<gene>
    <name evidence="5" type="ORF">LAFE_0B08768G</name>
</gene>
<dbReference type="PROSITE" id="PS50086">
    <property type="entry name" value="TBC_RABGAP"/>
    <property type="match status" value="1"/>
</dbReference>
<evidence type="ECO:0000313" key="5">
    <source>
        <dbReference type="EMBL" id="SCW00069.1"/>
    </source>
</evidence>
<keyword evidence="3" id="KW-1133">Transmembrane helix</keyword>
<evidence type="ECO:0000256" key="3">
    <source>
        <dbReference type="SAM" id="Phobius"/>
    </source>
</evidence>